<accession>A0A095YMS7</accession>
<dbReference type="Gene3D" id="2.40.128.110">
    <property type="entry name" value="Lipid/polyisoprenoid-binding, YceI-like"/>
    <property type="match status" value="1"/>
</dbReference>
<name>A0A095YMS7_9BURK</name>
<dbReference type="PANTHER" id="PTHR34406">
    <property type="entry name" value="PROTEIN YCEI"/>
    <property type="match status" value="1"/>
</dbReference>
<dbReference type="AlphaFoldDB" id="A0A095YMS7"/>
<dbReference type="SMART" id="SM00867">
    <property type="entry name" value="YceI"/>
    <property type="match status" value="1"/>
</dbReference>
<feature type="signal peptide" evidence="1">
    <location>
        <begin position="1"/>
        <end position="20"/>
    </location>
</feature>
<evidence type="ECO:0000259" key="2">
    <source>
        <dbReference type="SMART" id="SM00867"/>
    </source>
</evidence>
<dbReference type="InterPro" id="IPR007372">
    <property type="entry name" value="Lipid/polyisoprenoid-bd_YceI"/>
</dbReference>
<evidence type="ECO:0000313" key="4">
    <source>
        <dbReference type="Proteomes" id="UP000029629"/>
    </source>
</evidence>
<dbReference type="OrthoDB" id="9811006at2"/>
<dbReference type="eggNOG" id="COG2353">
    <property type="taxonomic scope" value="Bacteria"/>
</dbReference>
<protein>
    <recommendedName>
        <fullName evidence="2">Lipid/polyisoprenoid-binding YceI-like domain-containing protein</fullName>
    </recommendedName>
</protein>
<comment type="caution">
    <text evidence="3">The sequence shown here is derived from an EMBL/GenBank/DDBJ whole genome shotgun (WGS) entry which is preliminary data.</text>
</comment>
<organism evidence="3 4">
    <name type="scientific">Oligella urethralis DNF00040</name>
    <dbReference type="NCBI Taxonomy" id="1401065"/>
    <lineage>
        <taxon>Bacteria</taxon>
        <taxon>Pseudomonadati</taxon>
        <taxon>Pseudomonadota</taxon>
        <taxon>Betaproteobacteria</taxon>
        <taxon>Burkholderiales</taxon>
        <taxon>Alcaligenaceae</taxon>
        <taxon>Oligella</taxon>
    </lineage>
</organism>
<reference evidence="3 4" key="1">
    <citation type="submission" date="2014-07" db="EMBL/GenBank/DDBJ databases">
        <authorList>
            <person name="McCorrison J."/>
            <person name="Sanka R."/>
            <person name="Torralba M."/>
            <person name="Gillis M."/>
            <person name="Haft D.H."/>
            <person name="Methe B."/>
            <person name="Sutton G."/>
            <person name="Nelson K.E."/>
        </authorList>
    </citation>
    <scope>NUCLEOTIDE SEQUENCE [LARGE SCALE GENOMIC DNA]</scope>
    <source>
        <strain evidence="3 4">DNF00040</strain>
    </source>
</reference>
<dbReference type="SUPFAM" id="SSF101874">
    <property type="entry name" value="YceI-like"/>
    <property type="match status" value="1"/>
</dbReference>
<feature type="domain" description="Lipid/polyisoprenoid-binding YceI-like" evidence="2">
    <location>
        <begin position="24"/>
        <end position="187"/>
    </location>
</feature>
<dbReference type="RefSeq" id="WP_036561475.1">
    <property type="nucleotide sequence ID" value="NZ_JRNI01000140.1"/>
</dbReference>
<sequence length="189" mass="20448">MKKLLATSLVSALFAGQAFAAAQTYHIDPAHTFPSFSYSHLGLSTQQLRLDNTSGTVVYDKEAKTAEVDIKLDMTAISTGFKEFDKHIQAEDIFDTAKFPTASFKSSKVNFEGDAPKTIEGDLTIKGITKPVVLEVTHFLNTTHPMLEKDAIGANATTKILRSDFGVDLHAPAVSDEVTITISLEAVAE</sequence>
<dbReference type="PANTHER" id="PTHR34406:SF1">
    <property type="entry name" value="PROTEIN YCEI"/>
    <property type="match status" value="1"/>
</dbReference>
<dbReference type="EMBL" id="JRNI01000140">
    <property type="protein sequence ID" value="KGF23426.1"/>
    <property type="molecule type" value="Genomic_DNA"/>
</dbReference>
<evidence type="ECO:0000256" key="1">
    <source>
        <dbReference type="SAM" id="SignalP"/>
    </source>
</evidence>
<proteinExistence type="predicted"/>
<dbReference type="InterPro" id="IPR036761">
    <property type="entry name" value="TTHA0802/YceI-like_sf"/>
</dbReference>
<dbReference type="Proteomes" id="UP000029629">
    <property type="component" value="Unassembled WGS sequence"/>
</dbReference>
<keyword evidence="4" id="KW-1185">Reference proteome</keyword>
<feature type="chain" id="PRO_5001922322" description="Lipid/polyisoprenoid-binding YceI-like domain-containing protein" evidence="1">
    <location>
        <begin position="21"/>
        <end position="189"/>
    </location>
</feature>
<dbReference type="Pfam" id="PF04264">
    <property type="entry name" value="YceI"/>
    <property type="match status" value="1"/>
</dbReference>
<gene>
    <name evidence="3" type="ORF">HMPREF2130_11910</name>
</gene>
<evidence type="ECO:0000313" key="3">
    <source>
        <dbReference type="EMBL" id="KGF23426.1"/>
    </source>
</evidence>
<keyword evidence="1" id="KW-0732">Signal</keyword>